<dbReference type="Gene3D" id="1.10.10.2840">
    <property type="entry name" value="PucR C-terminal helix-turn-helix domain"/>
    <property type="match status" value="1"/>
</dbReference>
<name>A0A1H3E3F8_9PSEU</name>
<dbReference type="PANTHER" id="PTHR33744">
    <property type="entry name" value="CARBOHYDRATE DIACID REGULATOR"/>
    <property type="match status" value="1"/>
</dbReference>
<dbReference type="InterPro" id="IPR012914">
    <property type="entry name" value="PucR_dom"/>
</dbReference>
<dbReference type="Pfam" id="PF13556">
    <property type="entry name" value="HTH_30"/>
    <property type="match status" value="1"/>
</dbReference>
<evidence type="ECO:0000259" key="1">
    <source>
        <dbReference type="Pfam" id="PF07905"/>
    </source>
</evidence>
<sequence length="502" mass="53421">MLVKQVLGFADLGVAPLWGPAHALERTVTGVTTADMENPANYLSPGEIVLTGLIWWHPNRAETAEAFVSEARAAGTVALIAGEGLHGQVPDELVEACRAHDLPLFSVPRSTTFRTIVDRIYSLLWTDLREPSDSAALPSAVENELLERIASAVPLGDVLSTAVERLGLPDLELVSAADRTIASSNPHIADRPRRVRIPVGRPGGRSPFDGWWLCTRQPADAAQRPALGRLADLLSASVEQREKRRATHAAAASALLADLDRGDTAAMPDLIRKCGLPADVELTPLVVRMPGAPGIWAVDAANELLATCAAEFVVCEAGTAESVGIAAAPPEQLARQISAYLPTVQGLVDDDRTIAVGLGPSVEPRELIPALTSARYAAGAAGTRPASTKPRVCATSEMTTLSTVLEGLPAPVAQAFRSATIGPITRYDAAKGTRLLETLKTFLDSGASWTRTATAMHLHVNTVHYRIERVEALTGRRVANLHDRIDLQAALILHLQSNTQLP</sequence>
<dbReference type="STRING" id="418495.SAMN05216215_101483"/>
<organism evidence="3 4">
    <name type="scientific">Saccharopolyspora shandongensis</name>
    <dbReference type="NCBI Taxonomy" id="418495"/>
    <lineage>
        <taxon>Bacteria</taxon>
        <taxon>Bacillati</taxon>
        <taxon>Actinomycetota</taxon>
        <taxon>Actinomycetes</taxon>
        <taxon>Pseudonocardiales</taxon>
        <taxon>Pseudonocardiaceae</taxon>
        <taxon>Saccharopolyspora</taxon>
    </lineage>
</organism>
<gene>
    <name evidence="3" type="ORF">SAMN05216215_101483</name>
</gene>
<dbReference type="InterPro" id="IPR051448">
    <property type="entry name" value="CdaR-like_regulators"/>
</dbReference>
<accession>A0A1H3E3F8</accession>
<dbReference type="PANTHER" id="PTHR33744:SF1">
    <property type="entry name" value="DNA-BINDING TRANSCRIPTIONAL ACTIVATOR ADER"/>
    <property type="match status" value="1"/>
</dbReference>
<evidence type="ECO:0000313" key="4">
    <source>
        <dbReference type="Proteomes" id="UP000199529"/>
    </source>
</evidence>
<dbReference type="RefSeq" id="WP_143060981.1">
    <property type="nucleotide sequence ID" value="NZ_FNOK01000014.1"/>
</dbReference>
<protein>
    <submittedName>
        <fullName evidence="3">PucR C-terminal helix-turn-helix domain-containing protein</fullName>
    </submittedName>
</protein>
<dbReference type="InterPro" id="IPR042070">
    <property type="entry name" value="PucR_C-HTH_sf"/>
</dbReference>
<proteinExistence type="predicted"/>
<dbReference type="EMBL" id="FNOK01000014">
    <property type="protein sequence ID" value="SDX73150.1"/>
    <property type="molecule type" value="Genomic_DNA"/>
</dbReference>
<evidence type="ECO:0000313" key="3">
    <source>
        <dbReference type="EMBL" id="SDX73150.1"/>
    </source>
</evidence>
<dbReference type="InterPro" id="IPR025736">
    <property type="entry name" value="PucR_C-HTH_dom"/>
</dbReference>
<evidence type="ECO:0000259" key="2">
    <source>
        <dbReference type="Pfam" id="PF13556"/>
    </source>
</evidence>
<feature type="domain" description="Purine catabolism PurC-like" evidence="1">
    <location>
        <begin position="21"/>
        <end position="123"/>
    </location>
</feature>
<keyword evidence="4" id="KW-1185">Reference proteome</keyword>
<dbReference type="AlphaFoldDB" id="A0A1H3E3F8"/>
<reference evidence="4" key="1">
    <citation type="submission" date="2016-10" db="EMBL/GenBank/DDBJ databases">
        <authorList>
            <person name="Varghese N."/>
            <person name="Submissions S."/>
        </authorList>
    </citation>
    <scope>NUCLEOTIDE SEQUENCE [LARGE SCALE GENOMIC DNA]</scope>
    <source>
        <strain evidence="4">CGMCC 4.3530</strain>
    </source>
</reference>
<dbReference type="OrthoDB" id="3170447at2"/>
<dbReference type="Pfam" id="PF07905">
    <property type="entry name" value="PucR"/>
    <property type="match status" value="1"/>
</dbReference>
<dbReference type="Proteomes" id="UP000199529">
    <property type="component" value="Unassembled WGS sequence"/>
</dbReference>
<feature type="domain" description="PucR C-terminal helix-turn-helix" evidence="2">
    <location>
        <begin position="435"/>
        <end position="492"/>
    </location>
</feature>